<feature type="transmembrane region" description="Helical" evidence="1">
    <location>
        <begin position="12"/>
        <end position="30"/>
    </location>
</feature>
<keyword evidence="1" id="KW-0472">Membrane</keyword>
<accession>A0A1C6Z1L9</accession>
<keyword evidence="1" id="KW-1133">Transmembrane helix</keyword>
<evidence type="ECO:0000313" key="3">
    <source>
        <dbReference type="Proteomes" id="UP000094844"/>
    </source>
</evidence>
<evidence type="ECO:0000256" key="1">
    <source>
        <dbReference type="SAM" id="Phobius"/>
    </source>
</evidence>
<name>A0A1C6Z1L9_HAFAL</name>
<sequence>MDIARSVPEFNLLKYMIFILFISTVSTLSPKNGNITYGIKIKFKY</sequence>
<dbReference type="EMBL" id="FMIQ01000046">
    <property type="protein sequence ID" value="SCM52955.1"/>
    <property type="molecule type" value="Genomic_DNA"/>
</dbReference>
<proteinExistence type="predicted"/>
<organism evidence="2 3">
    <name type="scientific">Hafnia alvei</name>
    <dbReference type="NCBI Taxonomy" id="569"/>
    <lineage>
        <taxon>Bacteria</taxon>
        <taxon>Pseudomonadati</taxon>
        <taxon>Pseudomonadota</taxon>
        <taxon>Gammaproteobacteria</taxon>
        <taxon>Enterobacterales</taxon>
        <taxon>Hafniaceae</taxon>
        <taxon>Hafnia</taxon>
    </lineage>
</organism>
<reference evidence="2 3" key="1">
    <citation type="submission" date="2016-09" db="EMBL/GenBank/DDBJ databases">
        <authorList>
            <person name="Capua I."/>
            <person name="De Benedictis P."/>
            <person name="Joannis T."/>
            <person name="Lombin L.H."/>
            <person name="Cattoli G."/>
        </authorList>
    </citation>
    <scope>NUCLEOTIDE SEQUENCE [LARGE SCALE GENOMIC DNA]</scope>
    <source>
        <strain evidence="2 3">GB001</strain>
    </source>
</reference>
<protein>
    <submittedName>
        <fullName evidence="2">Uncharacterized protein</fullName>
    </submittedName>
</protein>
<evidence type="ECO:0000313" key="2">
    <source>
        <dbReference type="EMBL" id="SCM52955.1"/>
    </source>
</evidence>
<keyword evidence="1" id="KW-0812">Transmembrane</keyword>
<dbReference type="Proteomes" id="UP000094844">
    <property type="component" value="Unassembled WGS sequence"/>
</dbReference>
<gene>
    <name evidence="2" type="ORF">BN1044_02443</name>
</gene>
<dbReference type="AlphaFoldDB" id="A0A1C6Z1L9"/>